<reference evidence="10 11" key="1">
    <citation type="submission" date="2016-10" db="EMBL/GenBank/DDBJ databases">
        <authorList>
            <person name="de Groot N.N."/>
        </authorList>
    </citation>
    <scope>NUCLEOTIDE SEQUENCE [LARGE SCALE GENOMIC DNA]</scope>
    <source>
        <strain evidence="10 11">DSM 17890</strain>
    </source>
</reference>
<keyword evidence="5 8" id="KW-1133">Transmembrane helix</keyword>
<organism evidence="10 11">
    <name type="scientific">Albimonas donghaensis</name>
    <dbReference type="NCBI Taxonomy" id="356660"/>
    <lineage>
        <taxon>Bacteria</taxon>
        <taxon>Pseudomonadati</taxon>
        <taxon>Pseudomonadota</taxon>
        <taxon>Alphaproteobacteria</taxon>
        <taxon>Rhodobacterales</taxon>
        <taxon>Paracoccaceae</taxon>
        <taxon>Albimonas</taxon>
    </lineage>
</organism>
<dbReference type="Gene3D" id="3.90.550.10">
    <property type="entry name" value="Spore Coat Polysaccharide Biosynthesis Protein SpsA, Chain A"/>
    <property type="match status" value="1"/>
</dbReference>
<proteinExistence type="predicted"/>
<feature type="region of interest" description="Disordered" evidence="7">
    <location>
        <begin position="851"/>
        <end position="882"/>
    </location>
</feature>
<accession>A0A1H2ZAM0</accession>
<keyword evidence="6 8" id="KW-0472">Membrane</keyword>
<feature type="transmembrane region" description="Helical" evidence="8">
    <location>
        <begin position="778"/>
        <end position="799"/>
    </location>
</feature>
<feature type="transmembrane region" description="Helical" evidence="8">
    <location>
        <begin position="811"/>
        <end position="834"/>
    </location>
</feature>
<keyword evidence="3 10" id="KW-0808">Transferase</keyword>
<dbReference type="EMBL" id="FNMZ01000003">
    <property type="protein sequence ID" value="SDX14038.1"/>
    <property type="molecule type" value="Genomic_DNA"/>
</dbReference>
<comment type="subcellular location">
    <subcellularLocation>
        <location evidence="1">Membrane</location>
        <topology evidence="1">Multi-pass membrane protein</topology>
    </subcellularLocation>
</comment>
<dbReference type="SUPFAM" id="SSF160246">
    <property type="entry name" value="EspE N-terminal domain-like"/>
    <property type="match status" value="1"/>
</dbReference>
<feature type="domain" description="Glycosyltransferase 2-like" evidence="9">
    <location>
        <begin position="573"/>
        <end position="767"/>
    </location>
</feature>
<dbReference type="OrthoDB" id="7431422at2"/>
<protein>
    <submittedName>
        <fullName evidence="10">Glycosyltransferase, catalytic subunit of cellulose synthase and poly-beta-1,6-N-acetylglucosamine synthase</fullName>
    </submittedName>
</protein>
<feature type="region of interest" description="Disordered" evidence="7">
    <location>
        <begin position="272"/>
        <end position="396"/>
    </location>
</feature>
<evidence type="ECO:0000259" key="9">
    <source>
        <dbReference type="Pfam" id="PF13632"/>
    </source>
</evidence>
<feature type="region of interest" description="Disordered" evidence="7">
    <location>
        <begin position="1"/>
        <end position="29"/>
    </location>
</feature>
<dbReference type="InterPro" id="IPR001173">
    <property type="entry name" value="Glyco_trans_2-like"/>
</dbReference>
<feature type="compositionally biased region" description="Basic residues" evidence="7">
    <location>
        <begin position="862"/>
        <end position="874"/>
    </location>
</feature>
<dbReference type="InterPro" id="IPR029044">
    <property type="entry name" value="Nucleotide-diphossugar_trans"/>
</dbReference>
<feature type="compositionally biased region" description="Pro residues" evidence="7">
    <location>
        <begin position="365"/>
        <end position="375"/>
    </location>
</feature>
<keyword evidence="4 8" id="KW-0812">Transmembrane</keyword>
<feature type="transmembrane region" description="Helical" evidence="8">
    <location>
        <begin position="732"/>
        <end position="758"/>
    </location>
</feature>
<dbReference type="PANTHER" id="PTHR43867:SF2">
    <property type="entry name" value="CELLULOSE SYNTHASE CATALYTIC SUBUNIT A [UDP-FORMING]"/>
    <property type="match status" value="1"/>
</dbReference>
<dbReference type="Pfam" id="PF13632">
    <property type="entry name" value="Glyco_trans_2_3"/>
    <property type="match status" value="1"/>
</dbReference>
<keyword evidence="11" id="KW-1185">Reference proteome</keyword>
<evidence type="ECO:0000256" key="7">
    <source>
        <dbReference type="SAM" id="MobiDB-lite"/>
    </source>
</evidence>
<gene>
    <name evidence="10" type="ORF">SAMN05444336_103418</name>
</gene>
<feature type="compositionally biased region" description="Pro residues" evidence="7">
    <location>
        <begin position="442"/>
        <end position="452"/>
    </location>
</feature>
<feature type="compositionally biased region" description="Pro residues" evidence="7">
    <location>
        <begin position="339"/>
        <end position="348"/>
    </location>
</feature>
<dbReference type="RefSeq" id="WP_092681837.1">
    <property type="nucleotide sequence ID" value="NZ_FNMZ01000003.1"/>
</dbReference>
<dbReference type="AlphaFoldDB" id="A0A1H2ZAM0"/>
<dbReference type="Proteomes" id="UP000199118">
    <property type="component" value="Unassembled WGS sequence"/>
</dbReference>
<evidence type="ECO:0000256" key="1">
    <source>
        <dbReference type="ARBA" id="ARBA00004141"/>
    </source>
</evidence>
<evidence type="ECO:0000256" key="4">
    <source>
        <dbReference type="ARBA" id="ARBA00022692"/>
    </source>
</evidence>
<dbReference type="GO" id="GO:0016020">
    <property type="term" value="C:membrane"/>
    <property type="evidence" value="ECO:0007669"/>
    <property type="project" value="UniProtKB-SubCell"/>
</dbReference>
<evidence type="ECO:0000256" key="6">
    <source>
        <dbReference type="ARBA" id="ARBA00023136"/>
    </source>
</evidence>
<dbReference type="SUPFAM" id="SSF53448">
    <property type="entry name" value="Nucleotide-diphospho-sugar transferases"/>
    <property type="match status" value="1"/>
</dbReference>
<evidence type="ECO:0000256" key="3">
    <source>
        <dbReference type="ARBA" id="ARBA00022679"/>
    </source>
</evidence>
<name>A0A1H2ZAM0_9RHOB</name>
<dbReference type="STRING" id="356660.SAMN05444336_103418"/>
<evidence type="ECO:0000313" key="11">
    <source>
        <dbReference type="Proteomes" id="UP000199118"/>
    </source>
</evidence>
<evidence type="ECO:0000256" key="8">
    <source>
        <dbReference type="SAM" id="Phobius"/>
    </source>
</evidence>
<evidence type="ECO:0000256" key="2">
    <source>
        <dbReference type="ARBA" id="ARBA00022676"/>
    </source>
</evidence>
<dbReference type="InterPro" id="IPR050321">
    <property type="entry name" value="Glycosyltr_2/OpgH_subfam"/>
</dbReference>
<evidence type="ECO:0000313" key="10">
    <source>
        <dbReference type="EMBL" id="SDX14038.1"/>
    </source>
</evidence>
<dbReference type="PANTHER" id="PTHR43867">
    <property type="entry name" value="CELLULOSE SYNTHASE CATALYTIC SUBUNIT A [UDP-FORMING]"/>
    <property type="match status" value="1"/>
</dbReference>
<feature type="region of interest" description="Disordered" evidence="7">
    <location>
        <begin position="413"/>
        <end position="454"/>
    </location>
</feature>
<feature type="compositionally biased region" description="Basic and acidic residues" evidence="7">
    <location>
        <begin position="278"/>
        <end position="290"/>
    </location>
</feature>
<keyword evidence="2" id="KW-0328">Glycosyltransferase</keyword>
<evidence type="ECO:0000256" key="5">
    <source>
        <dbReference type="ARBA" id="ARBA00022989"/>
    </source>
</evidence>
<dbReference type="InterPro" id="IPR037257">
    <property type="entry name" value="T2SS_E_N_sf"/>
</dbReference>
<dbReference type="GO" id="GO:0016757">
    <property type="term" value="F:glycosyltransferase activity"/>
    <property type="evidence" value="ECO:0007669"/>
    <property type="project" value="UniProtKB-KW"/>
</dbReference>
<sequence>MSDAFADPPHPASRRTGARAGAVGLAGEGPGQPRLGRLLLDRGQVAPAALAAALAAQRVSGARLGDALRARGLAPTAALARALADQRGLPVIDPGADPPDPALIAAARLDAMAGWRAMPWRADPPEAPGRVLLVTPEPDRAAPDGDLSAVAAALGLPPGAVPALAICSPEAWETAWLALPPDRRAARAARRTPEALSARRLGDRATRVGFALTFAGMGGAAALWPAPVLDTLFLAALALNAVNVGLRVAALCLRKPTPPERGRMAPATWLAAASETAATRRDAPARETPHRPARPKAAAPAPPRSDAERGPQAGDPPDPWKGRFRQADASPAPTRRASPLPPEAPQTPDPWKGRFRAPGGSVAQPPRPAAAPAPPGFAEAPAPHFDRPAPAPSPRSAAQLDALRRRLGGGALRAASVRPPGQGGAGAQPLSGPAPMRRAEPVPTPAPAPAPVPGSASPFRRPFGPALFPHPAPPSPPAPPAAILPMVTIMAPLHREPAAAPGLIAALRAIDYPPERLEALIAIEHDDHATAAAIRAADPPPWLRIIPAPPGGPRTKPRAMNHALDLARGEIVGIYDAEDRPDPGQIRRAAAIFAKAPPRLACLQARLAFHNTADGWLPRCFAIEYIQWFHLVLPAMRRMGFPIPLGGTSLFFRRRALERLGAWDAWNVTEDADLGLRLARAGYETGLVDSDTQEEAVSRPLAWIRQRSRWQKGYLHTWMTHMRRPVRLWRELGAVGFLGFQAHFVGAASAFLGQPLLWSAWFFWGFYAEGFQATGLPPGLIVALLAALHLGQLAMLAGALEGLRRAGRLDLAWWTLTLPFYWPLATLSAIKSLIEAVAAPMWWDKTEHGAGLPVTPSSSPPRRSRRSWGARRPRRVAEAAGR</sequence>